<dbReference type="PANTHER" id="PTHR23150:SF19">
    <property type="entry name" value="FORMYLGLYCINE-GENERATING ENZYME"/>
    <property type="match status" value="1"/>
</dbReference>
<dbReference type="InterPro" id="IPR016187">
    <property type="entry name" value="CTDL_fold"/>
</dbReference>
<feature type="domain" description="Sulfatase-modifying factor enzyme-like" evidence="2">
    <location>
        <begin position="83"/>
        <end position="357"/>
    </location>
</feature>
<dbReference type="Pfam" id="PF03781">
    <property type="entry name" value="FGE-sulfatase"/>
    <property type="match status" value="1"/>
</dbReference>
<gene>
    <name evidence="3" type="ORF">TresaDRAFT_1923</name>
</gene>
<reference evidence="3 4" key="1">
    <citation type="submission" date="2011-09" db="EMBL/GenBank/DDBJ databases">
        <title>The draft genome of Treponema saccharophilum DSM 2985.</title>
        <authorList>
            <consortium name="US DOE Joint Genome Institute (JGI-PGF)"/>
            <person name="Lucas S."/>
            <person name="Copeland A."/>
            <person name="Lapidus A."/>
            <person name="Glavina del Rio T."/>
            <person name="Dalin E."/>
            <person name="Tice H."/>
            <person name="Bruce D."/>
            <person name="Goodwin L."/>
            <person name="Pitluck S."/>
            <person name="Peters L."/>
            <person name="Kyrpides N."/>
            <person name="Mavromatis K."/>
            <person name="Ivanova N."/>
            <person name="Markowitz V."/>
            <person name="Cheng J.-F."/>
            <person name="Hugenholtz P."/>
            <person name="Woyke T."/>
            <person name="Wu D."/>
            <person name="Gronow S."/>
            <person name="Wellnitz S."/>
            <person name="Brambilla E."/>
            <person name="Klenk H.-P."/>
            <person name="Eisen J.A."/>
        </authorList>
    </citation>
    <scope>NUCLEOTIDE SEQUENCE [LARGE SCALE GENOMIC DNA]</scope>
    <source>
        <strain evidence="3 4">DSM 2985</strain>
    </source>
</reference>
<dbReference type="Proteomes" id="UP000003571">
    <property type="component" value="Unassembled WGS sequence"/>
</dbReference>
<proteinExistence type="predicted"/>
<dbReference type="InterPro" id="IPR042095">
    <property type="entry name" value="SUMF_sf"/>
</dbReference>
<keyword evidence="4" id="KW-1185">Reference proteome</keyword>
<dbReference type="RefSeq" id="WP_002702783.1">
    <property type="nucleotide sequence ID" value="NZ_AGRW01000036.1"/>
</dbReference>
<dbReference type="PATRIC" id="fig|907348.3.peg.640"/>
<organism evidence="3 4">
    <name type="scientific">Treponema saccharophilum DSM 2985</name>
    <dbReference type="NCBI Taxonomy" id="907348"/>
    <lineage>
        <taxon>Bacteria</taxon>
        <taxon>Pseudomonadati</taxon>
        <taxon>Spirochaetota</taxon>
        <taxon>Spirochaetia</taxon>
        <taxon>Spirochaetales</taxon>
        <taxon>Treponemataceae</taxon>
        <taxon>Treponema</taxon>
    </lineage>
</organism>
<comment type="caution">
    <text evidence="3">The sequence shown here is derived from an EMBL/GenBank/DDBJ whole genome shotgun (WGS) entry which is preliminary data.</text>
</comment>
<name>H7EIJ2_9SPIR</name>
<protein>
    <recommendedName>
        <fullName evidence="2">Sulfatase-modifying factor enzyme-like domain-containing protein</fullName>
    </recommendedName>
</protein>
<keyword evidence="1" id="KW-0732">Signal</keyword>
<dbReference type="EMBL" id="AGRW01000036">
    <property type="protein sequence ID" value="EIC02643.1"/>
    <property type="molecule type" value="Genomic_DNA"/>
</dbReference>
<dbReference type="GO" id="GO:0120147">
    <property type="term" value="F:formylglycine-generating oxidase activity"/>
    <property type="evidence" value="ECO:0007669"/>
    <property type="project" value="TreeGrafter"/>
</dbReference>
<dbReference type="SUPFAM" id="SSF56436">
    <property type="entry name" value="C-type lectin-like"/>
    <property type="match status" value="1"/>
</dbReference>
<feature type="chain" id="PRO_5003610167" description="Sulfatase-modifying factor enzyme-like domain-containing protein" evidence="1">
    <location>
        <begin position="30"/>
        <end position="361"/>
    </location>
</feature>
<sequence length="361" mass="39949">MVDKMKKMKNLLTASVLLTAAQMQPGAQAFLNMADMRSPEPRTKAEVSVERNFELNADFSPIDMIELPNVPGVKFEEYTIGEGSQSYTAKRWIRPFRMNRYETTYGLWYYTKSVAEQIGYKFLKKGRGGSDGKTGAEPTPETENKPVTFISWYDAVVWCNALSELHGLEPCYKIDGENGEMETARDATDSARLDLAECDFSADGYRLPTEAEWEYAARKVIDGFTGGDILSGQAYTADTPAEERIGEDTVAWTMTNASCAHVVGTAGTSSSVPGTGNPNSYGIFDLSGNVLEFCWDWFEQNYSESEPFAPASGAPYGIDRVCRGGSFSGLTLFSAVGDRYHYDPNEFFDFIGFRVVRSAAQ</sequence>
<dbReference type="InterPro" id="IPR005532">
    <property type="entry name" value="SUMF_dom"/>
</dbReference>
<evidence type="ECO:0000313" key="3">
    <source>
        <dbReference type="EMBL" id="EIC02643.1"/>
    </source>
</evidence>
<dbReference type="AlphaFoldDB" id="H7EIJ2"/>
<accession>H7EIJ2</accession>
<dbReference type="eggNOG" id="COG1262">
    <property type="taxonomic scope" value="Bacteria"/>
</dbReference>
<dbReference type="InterPro" id="IPR051043">
    <property type="entry name" value="Sulfatase_Mod_Factor_Kinase"/>
</dbReference>
<evidence type="ECO:0000313" key="4">
    <source>
        <dbReference type="Proteomes" id="UP000003571"/>
    </source>
</evidence>
<evidence type="ECO:0000256" key="1">
    <source>
        <dbReference type="SAM" id="SignalP"/>
    </source>
</evidence>
<dbReference type="STRING" id="907348.TresaDRAFT_1923"/>
<dbReference type="PANTHER" id="PTHR23150">
    <property type="entry name" value="SULFATASE MODIFYING FACTOR 1, 2"/>
    <property type="match status" value="1"/>
</dbReference>
<evidence type="ECO:0000259" key="2">
    <source>
        <dbReference type="Pfam" id="PF03781"/>
    </source>
</evidence>
<dbReference type="Gene3D" id="3.90.1580.10">
    <property type="entry name" value="paralog of FGE (formylglycine-generating enzyme)"/>
    <property type="match status" value="1"/>
</dbReference>
<feature type="signal peptide" evidence="1">
    <location>
        <begin position="1"/>
        <end position="29"/>
    </location>
</feature>